<dbReference type="GO" id="GO:0046656">
    <property type="term" value="P:folic acid biosynthetic process"/>
    <property type="evidence" value="ECO:0007669"/>
    <property type="project" value="UniProtKB-KW"/>
</dbReference>
<dbReference type="InterPro" id="IPR045031">
    <property type="entry name" value="DHP_synth-like"/>
</dbReference>
<dbReference type="InterPro" id="IPR000550">
    <property type="entry name" value="Hppk"/>
</dbReference>
<evidence type="ECO:0000259" key="27">
    <source>
        <dbReference type="PROSITE" id="PS50972"/>
    </source>
</evidence>
<evidence type="ECO:0000256" key="13">
    <source>
        <dbReference type="ARBA" id="ARBA00022679"/>
    </source>
</evidence>
<evidence type="ECO:0000256" key="12">
    <source>
        <dbReference type="ARBA" id="ARBA00013253"/>
    </source>
</evidence>
<dbReference type="GO" id="GO:0004150">
    <property type="term" value="F:dihydroneopterin aldolase activity"/>
    <property type="evidence" value="ECO:0007669"/>
    <property type="project" value="UniProtKB-EC"/>
</dbReference>
<evidence type="ECO:0000256" key="11">
    <source>
        <dbReference type="ARBA" id="ARBA00013043"/>
    </source>
</evidence>
<name>A0A9P6UNU3_9FUNG</name>
<comment type="catalytic activity">
    <reaction evidence="2">
        <text>6-hydroxymethyl-7,8-dihydropterin + ATP = (7,8-dihydropterin-6-yl)methyl diphosphate + AMP + H(+)</text>
        <dbReference type="Rhea" id="RHEA:11412"/>
        <dbReference type="ChEBI" id="CHEBI:15378"/>
        <dbReference type="ChEBI" id="CHEBI:30616"/>
        <dbReference type="ChEBI" id="CHEBI:44841"/>
        <dbReference type="ChEBI" id="CHEBI:72950"/>
        <dbReference type="ChEBI" id="CHEBI:456215"/>
        <dbReference type="EC" id="2.7.6.3"/>
    </reaction>
</comment>
<dbReference type="Pfam" id="PF00809">
    <property type="entry name" value="Pterin_bind"/>
    <property type="match status" value="1"/>
</dbReference>
<dbReference type="PANTHER" id="PTHR20941">
    <property type="entry name" value="FOLATE SYNTHESIS PROTEINS"/>
    <property type="match status" value="1"/>
</dbReference>
<organism evidence="28 29">
    <name type="scientific">Dissophora globulifera</name>
    <dbReference type="NCBI Taxonomy" id="979702"/>
    <lineage>
        <taxon>Eukaryota</taxon>
        <taxon>Fungi</taxon>
        <taxon>Fungi incertae sedis</taxon>
        <taxon>Mucoromycota</taxon>
        <taxon>Mortierellomycotina</taxon>
        <taxon>Mortierellomycetes</taxon>
        <taxon>Mortierellales</taxon>
        <taxon>Mortierellaceae</taxon>
        <taxon>Dissophora</taxon>
    </lineage>
</organism>
<evidence type="ECO:0000256" key="17">
    <source>
        <dbReference type="ARBA" id="ARBA00022840"/>
    </source>
</evidence>
<evidence type="ECO:0000256" key="23">
    <source>
        <dbReference type="ARBA" id="ARBA00067568"/>
    </source>
</evidence>
<dbReference type="PROSITE" id="PS50972">
    <property type="entry name" value="PTERIN_BINDING"/>
    <property type="match status" value="1"/>
</dbReference>
<reference evidence="28" key="1">
    <citation type="journal article" date="2020" name="Fungal Divers.">
        <title>Resolving the Mortierellaceae phylogeny through synthesis of multi-gene phylogenetics and phylogenomics.</title>
        <authorList>
            <person name="Vandepol N."/>
            <person name="Liber J."/>
            <person name="Desiro A."/>
            <person name="Na H."/>
            <person name="Kennedy M."/>
            <person name="Barry K."/>
            <person name="Grigoriev I.V."/>
            <person name="Miller A.N."/>
            <person name="O'Donnell K."/>
            <person name="Stajich J.E."/>
            <person name="Bonito G."/>
        </authorList>
    </citation>
    <scope>NUCLEOTIDE SEQUENCE</scope>
    <source>
        <strain evidence="28">REB-010B</strain>
    </source>
</reference>
<keyword evidence="29" id="KW-1185">Reference proteome</keyword>
<keyword evidence="18" id="KW-0460">Magnesium</keyword>
<dbReference type="Gene3D" id="3.30.1130.10">
    <property type="match status" value="2"/>
</dbReference>
<dbReference type="GO" id="GO:0008270">
    <property type="term" value="F:zinc ion binding"/>
    <property type="evidence" value="ECO:0007669"/>
    <property type="project" value="UniProtKB-KW"/>
</dbReference>
<gene>
    <name evidence="28" type="primary">FOL1</name>
    <name evidence="28" type="ORF">BGZ99_009081</name>
</gene>
<dbReference type="InterPro" id="IPR011005">
    <property type="entry name" value="Dihydropteroate_synth-like_sf"/>
</dbReference>
<evidence type="ECO:0000256" key="20">
    <source>
        <dbReference type="ARBA" id="ARBA00023268"/>
    </source>
</evidence>
<dbReference type="CDD" id="cd00534">
    <property type="entry name" value="DHNA_DHNTPE"/>
    <property type="match status" value="2"/>
</dbReference>
<evidence type="ECO:0000256" key="10">
    <source>
        <dbReference type="ARBA" id="ARBA00012458"/>
    </source>
</evidence>
<keyword evidence="19" id="KW-0289">Folate biosynthesis</keyword>
<comment type="pathway">
    <text evidence="6">Cofactor biosynthesis; tetrahydrofolate biosynthesis; 2-amino-4-hydroxy-6-hydroxymethyl-7,8-dihydropteridine diphosphate from 7,8-dihydroneopterin triphosphate: step 3/4.</text>
</comment>
<dbReference type="PROSITE" id="PS00793">
    <property type="entry name" value="DHPS_2"/>
    <property type="match status" value="1"/>
</dbReference>
<dbReference type="CDD" id="cd00739">
    <property type="entry name" value="DHPS"/>
    <property type="match status" value="1"/>
</dbReference>
<dbReference type="PROSITE" id="PS50966">
    <property type="entry name" value="ZF_SWIM"/>
    <property type="match status" value="1"/>
</dbReference>
<dbReference type="SUPFAM" id="SSF55620">
    <property type="entry name" value="Tetrahydrobiopterin biosynthesis enzymes-like"/>
    <property type="match status" value="2"/>
</dbReference>
<comment type="function">
    <text evidence="21">Catalyzes three sequential steps of tetrahydrofolate biosynthesis.</text>
</comment>
<comment type="cofactor">
    <cofactor evidence="4">
        <name>Mg(2+)</name>
        <dbReference type="ChEBI" id="CHEBI:18420"/>
    </cofactor>
</comment>
<comment type="similarity">
    <text evidence="9">In the C-terminal section; belongs to the DHPS family.</text>
</comment>
<dbReference type="Pfam" id="PF01288">
    <property type="entry name" value="HPPK"/>
    <property type="match status" value="1"/>
</dbReference>
<dbReference type="Pfam" id="PF04434">
    <property type="entry name" value="SWIM"/>
    <property type="match status" value="1"/>
</dbReference>
<dbReference type="Gene3D" id="3.20.20.20">
    <property type="entry name" value="Dihydropteroate synthase-like"/>
    <property type="match status" value="1"/>
</dbReference>
<dbReference type="GO" id="GO:0004156">
    <property type="term" value="F:dihydropteroate synthase activity"/>
    <property type="evidence" value="ECO:0007669"/>
    <property type="project" value="UniProtKB-EC"/>
</dbReference>
<feature type="domain" description="SWIM-type" evidence="26">
    <location>
        <begin position="629"/>
        <end position="669"/>
    </location>
</feature>
<comment type="pathway">
    <text evidence="5">Cofactor biosynthesis; tetrahydrofolate biosynthesis; 7,8-dihydrofolate from 2-amino-4-hydroxy-6-hydroxymethyl-7,8-dihydropteridine diphosphate and 4-aminobenzoate: step 1/2.</text>
</comment>
<comment type="catalytic activity">
    <reaction evidence="3">
        <text>7,8-dihydroneopterin = 6-hydroxymethyl-7,8-dihydropterin + glycolaldehyde</text>
        <dbReference type="Rhea" id="RHEA:10540"/>
        <dbReference type="ChEBI" id="CHEBI:17001"/>
        <dbReference type="ChEBI" id="CHEBI:17071"/>
        <dbReference type="ChEBI" id="CHEBI:44841"/>
        <dbReference type="EC" id="4.1.2.25"/>
    </reaction>
</comment>
<evidence type="ECO:0000256" key="15">
    <source>
        <dbReference type="ARBA" id="ARBA00022741"/>
    </source>
</evidence>
<dbReference type="EMBL" id="JAAAIP010000744">
    <property type="protein sequence ID" value="KAG0313101.1"/>
    <property type="molecule type" value="Genomic_DNA"/>
</dbReference>
<dbReference type="EC" id="4.1.2.25" evidence="11"/>
<dbReference type="PROSITE" id="PS00792">
    <property type="entry name" value="DHPS_1"/>
    <property type="match status" value="1"/>
</dbReference>
<dbReference type="SUPFAM" id="SSF55083">
    <property type="entry name" value="6-hydroxymethyl-7,8-dihydropterin pyrophosphokinase, HPPK"/>
    <property type="match status" value="1"/>
</dbReference>
<dbReference type="Proteomes" id="UP000738325">
    <property type="component" value="Unassembled WGS sequence"/>
</dbReference>
<dbReference type="EC" id="2.7.6.3" evidence="12"/>
<evidence type="ECO:0000313" key="28">
    <source>
        <dbReference type="EMBL" id="KAG0313101.1"/>
    </source>
</evidence>
<evidence type="ECO:0000256" key="9">
    <source>
        <dbReference type="ARBA" id="ARBA00009951"/>
    </source>
</evidence>
<dbReference type="GO" id="GO:0016301">
    <property type="term" value="F:kinase activity"/>
    <property type="evidence" value="ECO:0007669"/>
    <property type="project" value="UniProtKB-KW"/>
</dbReference>
<proteinExistence type="inferred from homology"/>
<evidence type="ECO:0000256" key="21">
    <source>
        <dbReference type="ARBA" id="ARBA00058009"/>
    </source>
</evidence>
<evidence type="ECO:0000256" key="18">
    <source>
        <dbReference type="ARBA" id="ARBA00022842"/>
    </source>
</evidence>
<comment type="caution">
    <text evidence="28">The sequence shown here is derived from an EMBL/GenBank/DDBJ whole genome shotgun (WGS) entry which is preliminary data.</text>
</comment>
<evidence type="ECO:0000256" key="8">
    <source>
        <dbReference type="ARBA" id="ARBA00009640"/>
    </source>
</evidence>
<dbReference type="FunFam" id="3.20.20.20:FF:000006">
    <property type="entry name" value="Dihydropteroate synthase"/>
    <property type="match status" value="1"/>
</dbReference>
<comment type="catalytic activity">
    <reaction evidence="1">
        <text>(7,8-dihydropterin-6-yl)methyl diphosphate + 4-aminobenzoate = 7,8-dihydropteroate + diphosphate</text>
        <dbReference type="Rhea" id="RHEA:19949"/>
        <dbReference type="ChEBI" id="CHEBI:17836"/>
        <dbReference type="ChEBI" id="CHEBI:17839"/>
        <dbReference type="ChEBI" id="CHEBI:33019"/>
        <dbReference type="ChEBI" id="CHEBI:72950"/>
        <dbReference type="EC" id="2.5.1.15"/>
    </reaction>
</comment>
<dbReference type="PROSITE" id="PS00794">
    <property type="entry name" value="HPPK"/>
    <property type="match status" value="1"/>
</dbReference>
<comment type="pathway">
    <text evidence="7">Cofactor biosynthesis; tetrahydrofolate biosynthesis; 2-amino-4-hydroxy-6-hydroxymethyl-7,8-dihydropteridine diphosphate from 7,8-dihydroneopterin triphosphate: step 4/4.</text>
</comment>
<dbReference type="InterPro" id="IPR000489">
    <property type="entry name" value="Pterin-binding_dom"/>
</dbReference>
<evidence type="ECO:0000256" key="3">
    <source>
        <dbReference type="ARBA" id="ARBA00001353"/>
    </source>
</evidence>
<evidence type="ECO:0000256" key="16">
    <source>
        <dbReference type="ARBA" id="ARBA00022777"/>
    </source>
</evidence>
<dbReference type="PANTHER" id="PTHR20941:SF1">
    <property type="entry name" value="FOLIC ACID SYNTHESIS PROTEIN FOL1"/>
    <property type="match status" value="1"/>
</dbReference>
<dbReference type="GO" id="GO:0005524">
    <property type="term" value="F:ATP binding"/>
    <property type="evidence" value="ECO:0007669"/>
    <property type="project" value="UniProtKB-KW"/>
</dbReference>
<dbReference type="Gene3D" id="3.30.70.560">
    <property type="entry name" value="7,8-Dihydro-6-hydroxymethylpterin-pyrophosphokinase HPPK"/>
    <property type="match status" value="1"/>
</dbReference>
<evidence type="ECO:0000256" key="25">
    <source>
        <dbReference type="PROSITE-ProRule" id="PRU00325"/>
    </source>
</evidence>
<dbReference type="GO" id="GO:0003848">
    <property type="term" value="F:2-amino-4-hydroxy-6-hydroxymethyldihydropteridine diphosphokinase activity"/>
    <property type="evidence" value="ECO:0007669"/>
    <property type="project" value="UniProtKB-EC"/>
</dbReference>
<dbReference type="NCBIfam" id="TIGR01498">
    <property type="entry name" value="folK"/>
    <property type="match status" value="1"/>
</dbReference>
<evidence type="ECO:0000256" key="24">
    <source>
        <dbReference type="ARBA" id="ARBA00068111"/>
    </source>
</evidence>
<evidence type="ECO:0000256" key="5">
    <source>
        <dbReference type="ARBA" id="ARBA00004763"/>
    </source>
</evidence>
<keyword evidence="25" id="KW-0862">Zinc</keyword>
<evidence type="ECO:0000259" key="26">
    <source>
        <dbReference type="PROSITE" id="PS50966"/>
    </source>
</evidence>
<dbReference type="InterPro" id="IPR007527">
    <property type="entry name" value="Znf_SWIM"/>
</dbReference>
<dbReference type="InterPro" id="IPR006157">
    <property type="entry name" value="FolB_dom"/>
</dbReference>
<feature type="domain" description="Pterin-binding" evidence="27">
    <location>
        <begin position="1263"/>
        <end position="1527"/>
    </location>
</feature>
<keyword evidence="16" id="KW-0418">Kinase</keyword>
<keyword evidence="25" id="KW-0863">Zinc-finger</keyword>
<evidence type="ECO:0000256" key="22">
    <source>
        <dbReference type="ARBA" id="ARBA00061548"/>
    </source>
</evidence>
<comment type="similarity">
    <text evidence="22">In the central section; belongs to the HPPK family.</text>
</comment>
<evidence type="ECO:0000256" key="4">
    <source>
        <dbReference type="ARBA" id="ARBA00001946"/>
    </source>
</evidence>
<dbReference type="SUPFAM" id="SSF51717">
    <property type="entry name" value="Dihydropteroate synthetase-like"/>
    <property type="match status" value="1"/>
</dbReference>
<keyword evidence="20" id="KW-0511">Multifunctional enzyme</keyword>
<dbReference type="InterPro" id="IPR006390">
    <property type="entry name" value="DHP_synth_dom"/>
</dbReference>
<dbReference type="GO" id="GO:0046654">
    <property type="term" value="P:tetrahydrofolate biosynthetic process"/>
    <property type="evidence" value="ECO:0007669"/>
    <property type="project" value="TreeGrafter"/>
</dbReference>
<keyword evidence="13" id="KW-0808">Transferase</keyword>
<keyword evidence="15" id="KW-0547">Nucleotide-binding</keyword>
<dbReference type="NCBIfam" id="TIGR00526">
    <property type="entry name" value="folB_dom"/>
    <property type="match status" value="2"/>
</dbReference>
<evidence type="ECO:0000256" key="1">
    <source>
        <dbReference type="ARBA" id="ARBA00000012"/>
    </source>
</evidence>
<keyword evidence="14" id="KW-0479">Metal-binding</keyword>
<evidence type="ECO:0000256" key="19">
    <source>
        <dbReference type="ARBA" id="ARBA00022909"/>
    </source>
</evidence>
<dbReference type="OrthoDB" id="615426at2759"/>
<dbReference type="NCBIfam" id="TIGR01496">
    <property type="entry name" value="DHPS"/>
    <property type="match status" value="1"/>
</dbReference>
<protein>
    <recommendedName>
        <fullName evidence="23">Folic acid synthesis protein FOL1</fullName>
        <ecNumber evidence="10">2.5.1.15</ecNumber>
        <ecNumber evidence="12">2.7.6.3</ecNumber>
        <ecNumber evidence="11">4.1.2.25</ecNumber>
    </recommendedName>
    <alternativeName>
        <fullName evidence="24">Folic acid synthesis protein fol1</fullName>
    </alternativeName>
</protein>
<evidence type="ECO:0000256" key="14">
    <source>
        <dbReference type="ARBA" id="ARBA00022723"/>
    </source>
</evidence>
<dbReference type="SMART" id="SM00905">
    <property type="entry name" value="FolB"/>
    <property type="match status" value="2"/>
</dbReference>
<evidence type="ECO:0000256" key="7">
    <source>
        <dbReference type="ARBA" id="ARBA00005051"/>
    </source>
</evidence>
<accession>A0A9P6UNU3</accession>
<dbReference type="Pfam" id="PF02152">
    <property type="entry name" value="FolB"/>
    <property type="match status" value="2"/>
</dbReference>
<dbReference type="InterPro" id="IPR043133">
    <property type="entry name" value="GTP-CH-I_C/QueF"/>
</dbReference>
<sequence>MTCLDNSPIDPSVGNREEEEEVAAVVDIPDNRENETIVASASTVADVVPLDQTQEAADAKLKATVLETIRDSLFSDPYIIDTATLLAIPVDDVMKWNGSRLVFFLKEDSFEDWKRRHEIGIGTNFNLHGKPREYSTDVFRGSADLKTSRAGHTITRYDCHRRGKKRQIPGRVPGGKSGKTRIRGQSIACGCTSNFNAILQPNTLVGGGKTANIYRIEYQPAHNHLLGDDASVGTLQKSKAIRDRIKAMLLQGMSISAITNQLTLDHAKFTRLLESGGSNSRFARDDIITYDDVYNILYTMMTTTMQRDEDPTVSAKSWMEDLINRGYFTYYDQEFGLFYGFSSPWQLDELNKWGNVFCLDVIPHACGFSHATVIERWLRALKDKMDQLYAKEFMPTAVITDQGRREIKAIKAVWPLNLRIFYCPWHDLYAWEQNFTPQMLGSGNLNTTGKDERKRKVRAELRSILYARTESDAEALINAFRNAWQVIAPDIVQYMNKNYFDSTAERRRWMYCYREEISYPWTSTDNYIEPWHDALKKHLFKDTQQRRIDSVIHTIIHKMVPHCEQRTVQHKIHVGRMASNAKDLLVAKNTALEYMDRKRAEDPQVAFLIPTTDLSVFQVKSFQSPHTMYEVRVDWTKGLVGHIVSCTCPIFIKTSKCCKHIALAMIELPHTEFSRAGYSESQDHSSIEDLPMGDDAPPPVAIANEQDPTVLFRQYVQKIQDVMDIMDDERPISNHEEVLSAMKKALELCRRHVPVLAEQSASNKRRSHPAMDHSKDLAVDFPLTDKICIRDLTVRNIIGVDAWERSKRQPIIINLTVYTSVSEAGDTDHLPYSIHYGLLCKTVEAHSEKSEFRSVEALADSIARVVISECRAPKITVRIDKPRALLHAASAGVEITRSRSDYTEEELIGTVLSPLKFNQQDIIFVKDLKLSCIIGVNPWEREEEQVVVLNLQIYPGMDDTPDRKADYVSSTHNYRTIVRTITKYIEASSYKTVEAFVTSVARIAIEKCHVSKITVKMEKPSAIVFAGSAGVEITRDRAFFSKAASNTRTRRASSISLLPGLTAAHPDSKIHIRGPVPDHLTHQVYLALGSNLGDSAANLKNALRLLEQGDHVRVVDTSFMYETPPMYVTDQPTFLNAACKVNTDLAPLDLLKKIKEIEAEMGRDFGAIRNGPRPIDIDILLYDSIEHHDDVLTIPHVAMQEREFVLRPLCDIAKDIEHPKLYRHISQLLSQLLLKQEEAKEKTDVIHKSVPLGNKIIHWDTKTLIMGILNTTPDSFSDGGDYSTTEAAALRAQQLVDDGADIIDIGGMSTRPHAIEISEEEEIQRVVPVIQLLRARGFDCPISVDTFRASVADKAIEAGADMINDVSAGRRDPAMYSVMAKWNVPVCLMHMRGDSKTMMSQTDYGADNDVVGEISRDLNKSVQRAIAAGVHRWNIIVDPGIGFAKNSEQSLQVLRRLPEMVQDSKSPLVGYPCLVGPSRKAFIGHLTQQQDATKRAWGTAAACTASVAGGAHIVRVHDVKEIRDVIKVSDAIWRVHA</sequence>
<dbReference type="InterPro" id="IPR035907">
    <property type="entry name" value="Hppk_sf"/>
</dbReference>
<dbReference type="EC" id="2.5.1.15" evidence="10"/>
<dbReference type="GO" id="GO:0005740">
    <property type="term" value="C:mitochondrial envelope"/>
    <property type="evidence" value="ECO:0007669"/>
    <property type="project" value="TreeGrafter"/>
</dbReference>
<evidence type="ECO:0000256" key="2">
    <source>
        <dbReference type="ARBA" id="ARBA00000198"/>
    </source>
</evidence>
<evidence type="ECO:0000256" key="6">
    <source>
        <dbReference type="ARBA" id="ARBA00005013"/>
    </source>
</evidence>
<evidence type="ECO:0000313" key="29">
    <source>
        <dbReference type="Proteomes" id="UP000738325"/>
    </source>
</evidence>
<comment type="similarity">
    <text evidence="8">In the N-terminal section; belongs to the DHNA family.</text>
</comment>
<dbReference type="CDD" id="cd00483">
    <property type="entry name" value="HPPK"/>
    <property type="match status" value="1"/>
</dbReference>
<keyword evidence="17" id="KW-0067">ATP-binding</keyword>